<evidence type="ECO:0000313" key="6">
    <source>
        <dbReference type="Proteomes" id="UP000727407"/>
    </source>
</evidence>
<dbReference type="InterPro" id="IPR016187">
    <property type="entry name" value="CTDL_fold"/>
</dbReference>
<keyword evidence="3" id="KW-0472">Membrane</keyword>
<feature type="coiled-coil region" evidence="2">
    <location>
        <begin position="36"/>
        <end position="107"/>
    </location>
</feature>
<gene>
    <name evidence="5" type="ORF">DAT39_020391</name>
</gene>
<dbReference type="InterPro" id="IPR016186">
    <property type="entry name" value="C-type_lectin-like/link_sf"/>
</dbReference>
<dbReference type="SUPFAM" id="SSF56436">
    <property type="entry name" value="C-type lectin-like"/>
    <property type="match status" value="1"/>
</dbReference>
<dbReference type="GO" id="GO:0005886">
    <property type="term" value="C:plasma membrane"/>
    <property type="evidence" value="ECO:0007669"/>
    <property type="project" value="UniProtKB-SubCell"/>
</dbReference>
<dbReference type="InterPro" id="IPR001304">
    <property type="entry name" value="C-type_lectin-like"/>
</dbReference>
<proteinExistence type="predicted"/>
<dbReference type="PANTHER" id="PTHR45710">
    <property type="entry name" value="C-TYPE LECTIN DOMAIN-CONTAINING PROTEIN 180"/>
    <property type="match status" value="1"/>
</dbReference>
<evidence type="ECO:0000256" key="1">
    <source>
        <dbReference type="ARBA" id="ARBA00004401"/>
    </source>
</evidence>
<name>A0A8J4U305_CLAMG</name>
<dbReference type="PROSITE" id="PS50041">
    <property type="entry name" value="C_TYPE_LECTIN_2"/>
    <property type="match status" value="1"/>
</dbReference>
<evidence type="ECO:0000256" key="3">
    <source>
        <dbReference type="SAM" id="Phobius"/>
    </source>
</evidence>
<comment type="caution">
    <text evidence="5">The sequence shown here is derived from an EMBL/GenBank/DDBJ whole genome shotgun (WGS) entry which is preliminary data.</text>
</comment>
<feature type="non-terminal residue" evidence="5">
    <location>
        <position position="1"/>
    </location>
</feature>
<protein>
    <submittedName>
        <fullName evidence="5">Antigen like protein</fullName>
    </submittedName>
</protein>
<dbReference type="EMBL" id="QNUK01000753">
    <property type="protein sequence ID" value="KAF5889910.1"/>
    <property type="molecule type" value="Genomic_DNA"/>
</dbReference>
<feature type="domain" description="C-type lectin" evidence="4">
    <location>
        <begin position="112"/>
        <end position="179"/>
    </location>
</feature>
<reference evidence="5" key="1">
    <citation type="submission" date="2020-07" db="EMBL/GenBank/DDBJ databases">
        <title>Clarias magur genome sequencing, assembly and annotation.</title>
        <authorList>
            <person name="Kushwaha B."/>
            <person name="Kumar R."/>
            <person name="Das P."/>
            <person name="Joshi C.G."/>
            <person name="Kumar D."/>
            <person name="Nagpure N.S."/>
            <person name="Pandey M."/>
            <person name="Agarwal S."/>
            <person name="Srivastava S."/>
            <person name="Singh M."/>
            <person name="Sahoo L."/>
            <person name="Jayasankar P."/>
            <person name="Meher P.K."/>
            <person name="Koringa P.G."/>
            <person name="Iquebal M.A."/>
            <person name="Das S.P."/>
            <person name="Bit A."/>
            <person name="Patnaik S."/>
            <person name="Patel N."/>
            <person name="Shah T.M."/>
            <person name="Hinsu A."/>
            <person name="Jena J.K."/>
        </authorList>
    </citation>
    <scope>NUCLEOTIDE SEQUENCE</scope>
    <source>
        <strain evidence="5">CIFAMagur01</strain>
        <tissue evidence="5">Testis</tissue>
    </source>
</reference>
<sequence length="184" mass="21568">LNTAGGKCYRLTVVCVLLLLLGVLLLTAVPVLWIKLITERNLNKQLQQERQELQNLNEQFRQEREELLNQTKLQKERNGLLNLKRQLQQERDELQSILDALDMQDKQRWTGFGSHLYYFSELKNWDESRQACRDRGADLAIINTKEKQEFIVKQLLESRAWIGLSDRAKEGEWKWVDGTLLTSG</sequence>
<dbReference type="Proteomes" id="UP000727407">
    <property type="component" value="Unassembled WGS sequence"/>
</dbReference>
<feature type="non-terminal residue" evidence="5">
    <location>
        <position position="184"/>
    </location>
</feature>
<keyword evidence="6" id="KW-1185">Reference proteome</keyword>
<dbReference type="InterPro" id="IPR050828">
    <property type="entry name" value="C-type_lectin/matrix_domain"/>
</dbReference>
<accession>A0A8J4U305</accession>
<dbReference type="Gene3D" id="3.10.100.10">
    <property type="entry name" value="Mannose-Binding Protein A, subunit A"/>
    <property type="match status" value="1"/>
</dbReference>
<evidence type="ECO:0000313" key="5">
    <source>
        <dbReference type="EMBL" id="KAF5889910.1"/>
    </source>
</evidence>
<comment type="subcellular location">
    <subcellularLocation>
        <location evidence="1">Cell membrane</location>
        <topology evidence="1">Single-pass type II membrane protein</topology>
    </subcellularLocation>
</comment>
<dbReference type="AlphaFoldDB" id="A0A8J4U305"/>
<keyword evidence="3" id="KW-1133">Transmembrane helix</keyword>
<evidence type="ECO:0000259" key="4">
    <source>
        <dbReference type="PROSITE" id="PS50041"/>
    </source>
</evidence>
<keyword evidence="3" id="KW-0812">Transmembrane</keyword>
<dbReference type="Pfam" id="PF00059">
    <property type="entry name" value="Lectin_C"/>
    <property type="match status" value="1"/>
</dbReference>
<evidence type="ECO:0000256" key="2">
    <source>
        <dbReference type="SAM" id="Coils"/>
    </source>
</evidence>
<keyword evidence="2" id="KW-0175">Coiled coil</keyword>
<organism evidence="5 6">
    <name type="scientific">Clarias magur</name>
    <name type="common">Asian catfish</name>
    <name type="synonym">Macropteronotus magur</name>
    <dbReference type="NCBI Taxonomy" id="1594786"/>
    <lineage>
        <taxon>Eukaryota</taxon>
        <taxon>Metazoa</taxon>
        <taxon>Chordata</taxon>
        <taxon>Craniata</taxon>
        <taxon>Vertebrata</taxon>
        <taxon>Euteleostomi</taxon>
        <taxon>Actinopterygii</taxon>
        <taxon>Neopterygii</taxon>
        <taxon>Teleostei</taxon>
        <taxon>Ostariophysi</taxon>
        <taxon>Siluriformes</taxon>
        <taxon>Clariidae</taxon>
        <taxon>Clarias</taxon>
    </lineage>
</organism>
<dbReference type="OrthoDB" id="8905476at2759"/>
<feature type="transmembrane region" description="Helical" evidence="3">
    <location>
        <begin position="12"/>
        <end position="34"/>
    </location>
</feature>
<dbReference type="PANTHER" id="PTHR45710:SF8">
    <property type="entry name" value="RERATING FAMILY MEMBER 4"/>
    <property type="match status" value="1"/>
</dbReference>